<evidence type="ECO:0000256" key="2">
    <source>
        <dbReference type="SAM" id="Phobius"/>
    </source>
</evidence>
<feature type="transmembrane region" description="Helical" evidence="2">
    <location>
        <begin position="243"/>
        <end position="261"/>
    </location>
</feature>
<protein>
    <submittedName>
        <fullName evidence="3">ZIP family zinc transporter</fullName>
    </submittedName>
</protein>
<evidence type="ECO:0000256" key="1">
    <source>
        <dbReference type="SAM" id="MobiDB-lite"/>
    </source>
</evidence>
<feature type="transmembrane region" description="Helical" evidence="2">
    <location>
        <begin position="68"/>
        <end position="87"/>
    </location>
</feature>
<feature type="region of interest" description="Disordered" evidence="1">
    <location>
        <begin position="94"/>
        <end position="118"/>
    </location>
</feature>
<accession>A0ABQ1UUW7</accession>
<keyword evidence="4" id="KW-1185">Reference proteome</keyword>
<feature type="transmembrane region" description="Helical" evidence="2">
    <location>
        <begin position="184"/>
        <end position="207"/>
    </location>
</feature>
<reference evidence="4" key="1">
    <citation type="journal article" date="2019" name="Int. J. Syst. Evol. Microbiol.">
        <title>The Global Catalogue of Microorganisms (GCM) 10K type strain sequencing project: providing services to taxonomists for standard genome sequencing and annotation.</title>
        <authorList>
            <consortium name="The Broad Institute Genomics Platform"/>
            <consortium name="The Broad Institute Genome Sequencing Center for Infectious Disease"/>
            <person name="Wu L."/>
            <person name="Ma J."/>
        </authorList>
    </citation>
    <scope>NUCLEOTIDE SEQUENCE [LARGE SCALE GENOMIC DNA]</scope>
    <source>
        <strain evidence="4">CGMCC 1.15197</strain>
    </source>
</reference>
<keyword evidence="2" id="KW-0812">Transmembrane</keyword>
<evidence type="ECO:0000313" key="4">
    <source>
        <dbReference type="Proteomes" id="UP000632273"/>
    </source>
</evidence>
<proteinExistence type="predicted"/>
<name>A0ABQ1UUW7_9BACT</name>
<sequence>MAFPTWALAGFWGLVSGSALLLGAGVGYFLRVPQRLIAAIMAFGSGVLISTLSLELMEEAYMKGGFDATAIGFIGGATVYTLANWILARQGAKHRKRSGKQQHEERQQVKTGAKNGTDAGDDNGMAIALGALLDGIPESIVIGLSLLAGGAVSTVAVVAIFLSNLPEGLSSAAGMKNAGRSASYVFWLWTGIAVISGLASLAGYAVFSHFSADVVAATTAVAAGAILAMLADTMMPEAFEEAHNFTGLITVLGFLASFFLSKMGD</sequence>
<feature type="transmembrane region" description="Helical" evidence="2">
    <location>
        <begin position="140"/>
        <end position="164"/>
    </location>
</feature>
<keyword evidence="2" id="KW-0472">Membrane</keyword>
<feature type="transmembrane region" description="Helical" evidence="2">
    <location>
        <begin position="214"/>
        <end position="231"/>
    </location>
</feature>
<feature type="transmembrane region" description="Helical" evidence="2">
    <location>
        <begin position="36"/>
        <end position="56"/>
    </location>
</feature>
<comment type="caution">
    <text evidence="3">The sequence shown here is derived from an EMBL/GenBank/DDBJ whole genome shotgun (WGS) entry which is preliminary data.</text>
</comment>
<evidence type="ECO:0000313" key="3">
    <source>
        <dbReference type="EMBL" id="GGF27718.1"/>
    </source>
</evidence>
<organism evidence="3 4">
    <name type="scientific">Hymenobacter cavernae</name>
    <dbReference type="NCBI Taxonomy" id="2044852"/>
    <lineage>
        <taxon>Bacteria</taxon>
        <taxon>Pseudomonadati</taxon>
        <taxon>Bacteroidota</taxon>
        <taxon>Cytophagia</taxon>
        <taxon>Cytophagales</taxon>
        <taxon>Hymenobacteraceae</taxon>
        <taxon>Hymenobacter</taxon>
    </lineage>
</organism>
<gene>
    <name evidence="3" type="ORF">GCM10011383_44260</name>
</gene>
<feature type="transmembrane region" description="Helical" evidence="2">
    <location>
        <begin position="6"/>
        <end position="29"/>
    </location>
</feature>
<dbReference type="RefSeq" id="WP_188816279.1">
    <property type="nucleotide sequence ID" value="NZ_BMHT01000012.1"/>
</dbReference>
<keyword evidence="2" id="KW-1133">Transmembrane helix</keyword>
<dbReference type="Proteomes" id="UP000632273">
    <property type="component" value="Unassembled WGS sequence"/>
</dbReference>
<dbReference type="EMBL" id="BMHT01000012">
    <property type="protein sequence ID" value="GGF27718.1"/>
    <property type="molecule type" value="Genomic_DNA"/>
</dbReference>